<evidence type="ECO:0000313" key="2">
    <source>
        <dbReference type="Proteomes" id="UP000295703"/>
    </source>
</evidence>
<sequence length="656" mass="73327">MGYELLQCNLQQPDEFNLFLLDAPQSSLGIVPSSPRLVLSRLVLSRLDYHVFDHYAFDHDIFDDQASDCHASDPTASFNMPPNPTMHTVAQAATPMRGTTPRKKPANPFVAYMCLAADAIVSCCGLVGSAFGDCISTVAQEGLRLDPVELGCPFARVEPGALGVQRLVRGLREQIVQGGTGTTRPTLASRRLSRNKTQETPTLDVASILSETFDRVRHLRLRRTVGLQAITTEGINIPPELARTWIHNYFAYTPTETFLSLVDRRTIEMIPDMITMKHVTLDACILVVYYAILWRGCFIHNTRTFHSPDGKYARQLYLCCLRAIPNWQQEATGSITDFIAAIFMTGVATESFDFELSLEMHQAACDYAKGLQMHSLDGSNYCPMTGCAITDDDRRGMWELIQTDLFYHLIYNKPARLYPSIDSWEVNLPWLSLDLPPDNEAPALTIAFLVRSRLTFVLIHFFQTLEKLDCQLKAVEAIEPLCHEIEALLEEWAIEQWIQRSTHSQMDRWVFCNIALTSHTIIIFMLRKATLLNSDAPNPASSDDNMPKTHLATRASRRVLGLTCEMLGWKFPGPEAISIVLGVYRADVAYAHLASNVIGSPDPGAMIADLDLLDRVAGSVGDVAEEERDFVPLTRVMKKINAEVRQKVTGVSSDLE</sequence>
<proteinExistence type="predicted"/>
<dbReference type="STRING" id="5466.A0A4R8R008"/>
<accession>A0A4R8R008</accession>
<evidence type="ECO:0008006" key="3">
    <source>
        <dbReference type="Google" id="ProtNLM"/>
    </source>
</evidence>
<keyword evidence="2" id="KW-1185">Reference proteome</keyword>
<evidence type="ECO:0000313" key="1">
    <source>
        <dbReference type="EMBL" id="TDZ41189.1"/>
    </source>
</evidence>
<gene>
    <name evidence="1" type="ORF">CTRI78_v009871</name>
</gene>
<organism evidence="1 2">
    <name type="scientific">Colletotrichum trifolii</name>
    <dbReference type="NCBI Taxonomy" id="5466"/>
    <lineage>
        <taxon>Eukaryota</taxon>
        <taxon>Fungi</taxon>
        <taxon>Dikarya</taxon>
        <taxon>Ascomycota</taxon>
        <taxon>Pezizomycotina</taxon>
        <taxon>Sordariomycetes</taxon>
        <taxon>Hypocreomycetidae</taxon>
        <taxon>Glomerellales</taxon>
        <taxon>Glomerellaceae</taxon>
        <taxon>Colletotrichum</taxon>
        <taxon>Colletotrichum orbiculare species complex</taxon>
    </lineage>
</organism>
<comment type="caution">
    <text evidence="1">The sequence shown here is derived from an EMBL/GenBank/DDBJ whole genome shotgun (WGS) entry which is preliminary data.</text>
</comment>
<dbReference type="Proteomes" id="UP000295703">
    <property type="component" value="Unassembled WGS sequence"/>
</dbReference>
<name>A0A4R8R008_COLTR</name>
<dbReference type="AlphaFoldDB" id="A0A4R8R008"/>
<dbReference type="EMBL" id="RYZW01000145">
    <property type="protein sequence ID" value="TDZ41189.1"/>
    <property type="molecule type" value="Genomic_DNA"/>
</dbReference>
<protein>
    <recommendedName>
        <fullName evidence="3">Transcription factor domain-containing protein</fullName>
    </recommendedName>
</protein>
<reference evidence="1 2" key="1">
    <citation type="submission" date="2018-12" db="EMBL/GenBank/DDBJ databases">
        <title>Genome sequence and assembly of Colletotrichum trifolii.</title>
        <authorList>
            <person name="Gan P."/>
            <person name="Shirasu K."/>
        </authorList>
    </citation>
    <scope>NUCLEOTIDE SEQUENCE [LARGE SCALE GENOMIC DNA]</scope>
    <source>
        <strain evidence="1 2">543-2</strain>
    </source>
</reference>